<evidence type="ECO:0008006" key="4">
    <source>
        <dbReference type="Google" id="ProtNLM"/>
    </source>
</evidence>
<feature type="region of interest" description="Disordered" evidence="1">
    <location>
        <begin position="122"/>
        <end position="158"/>
    </location>
</feature>
<accession>A0A9P4NJ15</accession>
<dbReference type="OrthoDB" id="6077919at2759"/>
<gene>
    <name evidence="2" type="ORF">EJ08DRAFT_462485</name>
</gene>
<evidence type="ECO:0000313" key="3">
    <source>
        <dbReference type="Proteomes" id="UP000800235"/>
    </source>
</evidence>
<feature type="compositionally biased region" description="Polar residues" evidence="1">
    <location>
        <begin position="96"/>
        <end position="109"/>
    </location>
</feature>
<reference evidence="2" key="1">
    <citation type="journal article" date="2020" name="Stud. Mycol.">
        <title>101 Dothideomycetes genomes: a test case for predicting lifestyles and emergence of pathogens.</title>
        <authorList>
            <person name="Haridas S."/>
            <person name="Albert R."/>
            <person name="Binder M."/>
            <person name="Bloem J."/>
            <person name="Labutti K."/>
            <person name="Salamov A."/>
            <person name="Andreopoulos B."/>
            <person name="Baker S."/>
            <person name="Barry K."/>
            <person name="Bills G."/>
            <person name="Bluhm B."/>
            <person name="Cannon C."/>
            <person name="Castanera R."/>
            <person name="Culley D."/>
            <person name="Daum C."/>
            <person name="Ezra D."/>
            <person name="Gonzalez J."/>
            <person name="Henrissat B."/>
            <person name="Kuo A."/>
            <person name="Liang C."/>
            <person name="Lipzen A."/>
            <person name="Lutzoni F."/>
            <person name="Magnuson J."/>
            <person name="Mondo S."/>
            <person name="Nolan M."/>
            <person name="Ohm R."/>
            <person name="Pangilinan J."/>
            <person name="Park H.-J."/>
            <person name="Ramirez L."/>
            <person name="Alfaro M."/>
            <person name="Sun H."/>
            <person name="Tritt A."/>
            <person name="Yoshinaga Y."/>
            <person name="Zwiers L.-H."/>
            <person name="Turgeon B."/>
            <person name="Goodwin S."/>
            <person name="Spatafora J."/>
            <person name="Crous P."/>
            <person name="Grigoriev I."/>
        </authorList>
    </citation>
    <scope>NUCLEOTIDE SEQUENCE</scope>
    <source>
        <strain evidence="2">CBS 130266</strain>
    </source>
</reference>
<organism evidence="2 3">
    <name type="scientific">Tothia fuscella</name>
    <dbReference type="NCBI Taxonomy" id="1048955"/>
    <lineage>
        <taxon>Eukaryota</taxon>
        <taxon>Fungi</taxon>
        <taxon>Dikarya</taxon>
        <taxon>Ascomycota</taxon>
        <taxon>Pezizomycotina</taxon>
        <taxon>Dothideomycetes</taxon>
        <taxon>Pleosporomycetidae</taxon>
        <taxon>Venturiales</taxon>
        <taxon>Cylindrosympodiaceae</taxon>
        <taxon>Tothia</taxon>
    </lineage>
</organism>
<evidence type="ECO:0000313" key="2">
    <source>
        <dbReference type="EMBL" id="KAF2422991.1"/>
    </source>
</evidence>
<feature type="compositionally biased region" description="Polar residues" evidence="1">
    <location>
        <begin position="261"/>
        <end position="286"/>
    </location>
</feature>
<feature type="compositionally biased region" description="Polar residues" evidence="1">
    <location>
        <begin position="196"/>
        <end position="217"/>
    </location>
</feature>
<protein>
    <recommendedName>
        <fullName evidence="4">LsmAD domain-containing protein</fullName>
    </recommendedName>
</protein>
<proteinExistence type="predicted"/>
<evidence type="ECO:0000256" key="1">
    <source>
        <dbReference type="SAM" id="MobiDB-lite"/>
    </source>
</evidence>
<keyword evidence="3" id="KW-1185">Reference proteome</keyword>
<dbReference type="AlphaFoldDB" id="A0A9P4NJ15"/>
<feature type="compositionally biased region" description="Polar residues" evidence="1">
    <location>
        <begin position="146"/>
        <end position="158"/>
    </location>
</feature>
<dbReference type="EMBL" id="MU007086">
    <property type="protein sequence ID" value="KAF2422991.1"/>
    <property type="molecule type" value="Genomic_DNA"/>
</dbReference>
<feature type="region of interest" description="Disordered" evidence="1">
    <location>
        <begin position="176"/>
        <end position="217"/>
    </location>
</feature>
<comment type="caution">
    <text evidence="2">The sequence shown here is derived from an EMBL/GenBank/DDBJ whole genome shotgun (WGS) entry which is preliminary data.</text>
</comment>
<sequence length="286" mass="31679">MSSFSDFSSEEEMGPEYEILEATEYGKVNKPFQGFAKTRPMGDIRYRAGYEEADPGSILENPKFDAIKFEDHKTDTEDWDIVIARQMEMAELLPQKQESQHLQSVTSHGGDQARNDGIQREAVEPSLSAPEIKSSDHFGRNMAWTHPNSPNPSYQPLSQQHRLGFVPYLRSSSTLSNVAADGQPDKDSSPSSLSLHNDTPPRSSSKSPLTIHENSTTSTGGFNCNFTRCTAGPFKLYICLTHIEMRIPKILRTIAPYQADPISSSPAPETASNRAEQVRSPTSPSN</sequence>
<feature type="region of interest" description="Disordered" evidence="1">
    <location>
        <begin position="95"/>
        <end position="114"/>
    </location>
</feature>
<name>A0A9P4NJ15_9PEZI</name>
<dbReference type="Proteomes" id="UP000800235">
    <property type="component" value="Unassembled WGS sequence"/>
</dbReference>
<feature type="region of interest" description="Disordered" evidence="1">
    <location>
        <begin position="259"/>
        <end position="286"/>
    </location>
</feature>